<protein>
    <submittedName>
        <fullName evidence="4">Uncharacterized protein</fullName>
    </submittedName>
</protein>
<dbReference type="OrthoDB" id="3309at2759"/>
<feature type="transmembrane region" description="Helical" evidence="3">
    <location>
        <begin position="203"/>
        <end position="220"/>
    </location>
</feature>
<proteinExistence type="predicted"/>
<feature type="transmembrane region" description="Helical" evidence="3">
    <location>
        <begin position="252"/>
        <end position="283"/>
    </location>
</feature>
<feature type="region of interest" description="Disordered" evidence="2">
    <location>
        <begin position="652"/>
        <end position="688"/>
    </location>
</feature>
<dbReference type="Proteomes" id="UP000247409">
    <property type="component" value="Unassembled WGS sequence"/>
</dbReference>
<keyword evidence="3" id="KW-1133">Transmembrane helix</keyword>
<feature type="transmembrane region" description="Helical" evidence="3">
    <location>
        <begin position="384"/>
        <end position="401"/>
    </location>
</feature>
<feature type="transmembrane region" description="Helical" evidence="3">
    <location>
        <begin position="295"/>
        <end position="316"/>
    </location>
</feature>
<feature type="transmembrane region" description="Helical" evidence="3">
    <location>
        <begin position="74"/>
        <end position="93"/>
    </location>
</feature>
<feature type="transmembrane region" description="Helical" evidence="3">
    <location>
        <begin position="474"/>
        <end position="493"/>
    </location>
</feature>
<keyword evidence="3" id="KW-0472">Membrane</keyword>
<keyword evidence="5" id="KW-1185">Reference proteome</keyword>
<evidence type="ECO:0000256" key="1">
    <source>
        <dbReference type="SAM" id="Coils"/>
    </source>
</evidence>
<dbReference type="EMBL" id="NBIV01000154">
    <property type="protein sequence ID" value="PXF42678.1"/>
    <property type="molecule type" value="Genomic_DNA"/>
</dbReference>
<comment type="caution">
    <text evidence="4">The sequence shown here is derived from an EMBL/GenBank/DDBJ whole genome shotgun (WGS) entry which is preliminary data.</text>
</comment>
<gene>
    <name evidence="4" type="ORF">BWQ96_07621</name>
</gene>
<feature type="transmembrane region" description="Helical" evidence="3">
    <location>
        <begin position="227"/>
        <end position="246"/>
    </location>
</feature>
<evidence type="ECO:0000256" key="2">
    <source>
        <dbReference type="SAM" id="MobiDB-lite"/>
    </source>
</evidence>
<evidence type="ECO:0000313" key="4">
    <source>
        <dbReference type="EMBL" id="PXF42678.1"/>
    </source>
</evidence>
<name>A0A2V3IKV0_9FLOR</name>
<evidence type="ECO:0000256" key="3">
    <source>
        <dbReference type="SAM" id="Phobius"/>
    </source>
</evidence>
<organism evidence="4 5">
    <name type="scientific">Gracilariopsis chorda</name>
    <dbReference type="NCBI Taxonomy" id="448386"/>
    <lineage>
        <taxon>Eukaryota</taxon>
        <taxon>Rhodophyta</taxon>
        <taxon>Florideophyceae</taxon>
        <taxon>Rhodymeniophycidae</taxon>
        <taxon>Gracilariales</taxon>
        <taxon>Gracilariaceae</taxon>
        <taxon>Gracilariopsis</taxon>
    </lineage>
</organism>
<feature type="coiled-coil region" evidence="1">
    <location>
        <begin position="404"/>
        <end position="431"/>
    </location>
</feature>
<evidence type="ECO:0000313" key="5">
    <source>
        <dbReference type="Proteomes" id="UP000247409"/>
    </source>
</evidence>
<accession>A0A2V3IKV0</accession>
<feature type="compositionally biased region" description="Low complexity" evidence="2">
    <location>
        <begin position="679"/>
        <end position="688"/>
    </location>
</feature>
<feature type="transmembrane region" description="Helical" evidence="3">
    <location>
        <begin position="179"/>
        <end position="197"/>
    </location>
</feature>
<reference evidence="4 5" key="1">
    <citation type="journal article" date="2018" name="Mol. Biol. Evol.">
        <title>Analysis of the draft genome of the red seaweed Gracilariopsis chorda provides insights into genome size evolution in Rhodophyta.</title>
        <authorList>
            <person name="Lee J."/>
            <person name="Yang E.C."/>
            <person name="Graf L."/>
            <person name="Yang J.H."/>
            <person name="Qiu H."/>
            <person name="Zel Zion U."/>
            <person name="Chan C.X."/>
            <person name="Stephens T.G."/>
            <person name="Weber A.P.M."/>
            <person name="Boo G.H."/>
            <person name="Boo S.M."/>
            <person name="Kim K.M."/>
            <person name="Shin Y."/>
            <person name="Jung M."/>
            <person name="Lee S.J."/>
            <person name="Yim H.S."/>
            <person name="Lee J.H."/>
            <person name="Bhattacharya D."/>
            <person name="Yoon H.S."/>
        </authorList>
    </citation>
    <scope>NUCLEOTIDE SEQUENCE [LARGE SCALE GENOMIC DNA]</scope>
    <source>
        <strain evidence="4 5">SKKU-2015</strain>
        <tissue evidence="4">Whole body</tissue>
    </source>
</reference>
<keyword evidence="3" id="KW-0812">Transmembrane</keyword>
<sequence>MSARPENVPLAPSAAPAPRDSKPSTTKKKLKRVRKIRPTSDDAADAADTSNTSSAATAPALGASTFKTLFSSPLYFLFVLCRFLFIFITPAVLEGIEFDEGVDSLAVSLLPHIKSDRLDPATLIPPTGMSLADNYTRSIVGAFISSGIPYMASNLVCNRVFDGCQPAWMGYIAMIVPRIWMFMLSLITDILLVRAFAVYEGENALSALLTYSSLWTTLLAMTRNTNFALEAMCLTAVIAACFGWPINTARPLFWLSATALSLGIFLRPAFAFFVVVPVLYLSNLYGKSGLYTLRYVRAALEGIAVFAFWTTIWITVDSVYFGTFKLRFGNTVMTSFDMFVEYAFTGLPFSYKGKLVYTPINAMKQVLNRRYISTLAMNTSPGQMFLSLPAILGPLFIVLLRESYEGLKVAMKELMTELKQVANAKKAKRKKSKKPGMTKELEDELYVYFDTMQTTFLLGLLVEVTQNNTRLGTISLLSLMPVCVICLASTLFGPNSSKRFRMFNLAFTAAMVLFYGFFNQSGIPRLLLKVGNGGIDSIPQNAELVMYKGVIGHRALLGPNLKNVSIHDAGDSRLTLMTTLRDLKGRDGYREERMFVCAPATVDMKEDEFVLVDTLAHAHMAVPKLPNNIDDALKKSSLLMYRFVGDEHEAIIRDDEEAAEEEERNREERARDKQRRSHSGSSSSKEEL</sequence>
<feature type="region of interest" description="Disordered" evidence="2">
    <location>
        <begin position="1"/>
        <end position="55"/>
    </location>
</feature>
<feature type="compositionally biased region" description="Low complexity" evidence="2">
    <location>
        <begin position="46"/>
        <end position="55"/>
    </location>
</feature>
<feature type="compositionally biased region" description="Basic residues" evidence="2">
    <location>
        <begin position="25"/>
        <end position="37"/>
    </location>
</feature>
<dbReference type="AlphaFoldDB" id="A0A2V3IKV0"/>
<keyword evidence="1" id="KW-0175">Coiled coil</keyword>
<feature type="transmembrane region" description="Helical" evidence="3">
    <location>
        <begin position="500"/>
        <end position="518"/>
    </location>
</feature>